<keyword evidence="2" id="KW-1185">Reference proteome</keyword>
<dbReference type="PANTHER" id="PTHR23062">
    <property type="entry name" value="HYPOTHETICAL PROTEIN C.ELEGANS"/>
    <property type="match status" value="1"/>
</dbReference>
<feature type="domain" description="DUF7154" evidence="1">
    <location>
        <begin position="102"/>
        <end position="210"/>
    </location>
</feature>
<dbReference type="InterPro" id="IPR055578">
    <property type="entry name" value="DUF7154"/>
</dbReference>
<evidence type="ECO:0000313" key="3">
    <source>
        <dbReference type="WBParaSite" id="Csp11.Scaffold629.g11922.t1"/>
    </source>
</evidence>
<dbReference type="Pfam" id="PF23673">
    <property type="entry name" value="DUF7154"/>
    <property type="match status" value="1"/>
</dbReference>
<dbReference type="Proteomes" id="UP000095282">
    <property type="component" value="Unplaced"/>
</dbReference>
<evidence type="ECO:0000313" key="2">
    <source>
        <dbReference type="Proteomes" id="UP000095282"/>
    </source>
</evidence>
<dbReference type="GO" id="GO:0045087">
    <property type="term" value="P:innate immune response"/>
    <property type="evidence" value="ECO:0007669"/>
    <property type="project" value="TreeGrafter"/>
</dbReference>
<proteinExistence type="predicted"/>
<dbReference type="WBParaSite" id="Csp11.Scaffold629.g11922.t1">
    <property type="protein sequence ID" value="Csp11.Scaffold629.g11922.t1"/>
    <property type="gene ID" value="Csp11.Scaffold629.g11922"/>
</dbReference>
<dbReference type="STRING" id="1561998.A0A1I7TUI9"/>
<dbReference type="PANTHER" id="PTHR23062:SF3">
    <property type="entry name" value="ANF_RECEPTOR DOMAIN-CONTAINING PROTEIN-RELATED"/>
    <property type="match status" value="1"/>
</dbReference>
<organism evidence="2 3">
    <name type="scientific">Caenorhabditis tropicalis</name>
    <dbReference type="NCBI Taxonomy" id="1561998"/>
    <lineage>
        <taxon>Eukaryota</taxon>
        <taxon>Metazoa</taxon>
        <taxon>Ecdysozoa</taxon>
        <taxon>Nematoda</taxon>
        <taxon>Chromadorea</taxon>
        <taxon>Rhabditida</taxon>
        <taxon>Rhabditina</taxon>
        <taxon>Rhabditomorpha</taxon>
        <taxon>Rhabditoidea</taxon>
        <taxon>Rhabditidae</taxon>
        <taxon>Peloderinae</taxon>
        <taxon>Caenorhabditis</taxon>
    </lineage>
</organism>
<reference evidence="3" key="1">
    <citation type="submission" date="2016-11" db="UniProtKB">
        <authorList>
            <consortium name="WormBaseParasite"/>
        </authorList>
    </citation>
    <scope>IDENTIFICATION</scope>
</reference>
<dbReference type="AlphaFoldDB" id="A0A1I7TUI9"/>
<name>A0A1I7TUI9_9PELO</name>
<accession>A0A1I7TUI9</accession>
<protein>
    <submittedName>
        <fullName evidence="3">CUB_2 domain-containing protein</fullName>
    </submittedName>
</protein>
<sequence>MIQRYLNNEKSTVCGSIIYVLVKRYPNEENVSNLIAQLRANHVFVYFIVHTVSSGGLYTQPLFDMSSRTNGFCIFMGTRNYWVVADDGIGVLYRPYQFLAENYVVSGQGRLEIPSFITPNPKSYSEQMLVVITVQDHAVDSNFKSLNYTIASIEGNYTFTGPDSEDGWPRFGSGIIAQPNLNGLVEYKMAIDFNYASSQQQVIEVRMHSNWYHDFIPFASN</sequence>
<evidence type="ECO:0000259" key="1">
    <source>
        <dbReference type="Pfam" id="PF23673"/>
    </source>
</evidence>
<dbReference type="eggNOG" id="KOG4297">
    <property type="taxonomic scope" value="Eukaryota"/>
</dbReference>